<reference evidence="2 3" key="1">
    <citation type="submission" date="2019-06" db="EMBL/GenBank/DDBJ databases">
        <title>Draft genomes of female and male turbot (Scophthalmus maximus).</title>
        <authorList>
            <person name="Xu H."/>
            <person name="Xu X.-W."/>
            <person name="Shao C."/>
            <person name="Chen S."/>
        </authorList>
    </citation>
    <scope>NUCLEOTIDE SEQUENCE [LARGE SCALE GENOMIC DNA]</scope>
    <source>
        <strain evidence="2">Ysfricsl-2016a</strain>
        <tissue evidence="2">Blood</tissue>
    </source>
</reference>
<accession>A0A6A4RMY6</accession>
<evidence type="ECO:0000313" key="2">
    <source>
        <dbReference type="EMBL" id="KAF0023233.1"/>
    </source>
</evidence>
<feature type="compositionally biased region" description="Basic and acidic residues" evidence="1">
    <location>
        <begin position="1"/>
        <end position="16"/>
    </location>
</feature>
<evidence type="ECO:0000313" key="3">
    <source>
        <dbReference type="Proteomes" id="UP000438429"/>
    </source>
</evidence>
<proteinExistence type="predicted"/>
<name>A0A6A4RMY6_SCOMX</name>
<dbReference type="EMBL" id="VEVO01000022">
    <property type="protein sequence ID" value="KAF0023233.1"/>
    <property type="molecule type" value="Genomic_DNA"/>
</dbReference>
<dbReference type="AlphaFoldDB" id="A0A6A4RMY6"/>
<dbReference type="Proteomes" id="UP000438429">
    <property type="component" value="Unassembled WGS sequence"/>
</dbReference>
<evidence type="ECO:0000256" key="1">
    <source>
        <dbReference type="SAM" id="MobiDB-lite"/>
    </source>
</evidence>
<feature type="region of interest" description="Disordered" evidence="1">
    <location>
        <begin position="1"/>
        <end position="22"/>
    </location>
</feature>
<organism evidence="2 3">
    <name type="scientific">Scophthalmus maximus</name>
    <name type="common">Turbot</name>
    <name type="synonym">Psetta maxima</name>
    <dbReference type="NCBI Taxonomy" id="52904"/>
    <lineage>
        <taxon>Eukaryota</taxon>
        <taxon>Metazoa</taxon>
        <taxon>Chordata</taxon>
        <taxon>Craniata</taxon>
        <taxon>Vertebrata</taxon>
        <taxon>Euteleostomi</taxon>
        <taxon>Actinopterygii</taxon>
        <taxon>Neopterygii</taxon>
        <taxon>Teleostei</taxon>
        <taxon>Neoteleostei</taxon>
        <taxon>Acanthomorphata</taxon>
        <taxon>Carangaria</taxon>
        <taxon>Pleuronectiformes</taxon>
        <taxon>Pleuronectoidei</taxon>
        <taxon>Scophthalmidae</taxon>
        <taxon>Scophthalmus</taxon>
    </lineage>
</organism>
<gene>
    <name evidence="2" type="ORF">F2P81_023863</name>
</gene>
<comment type="caution">
    <text evidence="2">The sequence shown here is derived from an EMBL/GenBank/DDBJ whole genome shotgun (WGS) entry which is preliminary data.</text>
</comment>
<sequence>MRHRLYRPERPSDRRSIVRHRRPARKTSRIDINLYIVSSAYSVWRSKNRTKLDHSALLQFFSVCPFSCAAFNTHRKFLDCELVHVFDPGCGVVVEEAASLSPSSLTGVWDVGGGVRTCAAAELSLLPEVRANGTDVATQGCFC</sequence>
<protein>
    <submittedName>
        <fullName evidence="2">Uncharacterized protein</fullName>
    </submittedName>
</protein>